<comment type="caution">
    <text evidence="2">The sequence shown here is derived from an EMBL/GenBank/DDBJ whole genome shotgun (WGS) entry which is preliminary data.</text>
</comment>
<feature type="domain" description="DUF6906" evidence="1">
    <location>
        <begin position="2"/>
        <end position="48"/>
    </location>
</feature>
<dbReference type="Pfam" id="PF21847">
    <property type="entry name" value="DUF6906"/>
    <property type="match status" value="1"/>
</dbReference>
<sequence>MAKKPTRKQSVLLDKRGLRPENWLVIKNPVGLLYIRHRKTGTLKVIKKPTDYFTVTATPIYTFGQHRYALRASAVPT</sequence>
<protein>
    <recommendedName>
        <fullName evidence="1">DUF6906 domain-containing protein</fullName>
    </recommendedName>
</protein>
<proteinExistence type="predicted"/>
<dbReference type="EMBL" id="LNQE01001831">
    <property type="protein sequence ID" value="KUG05088.1"/>
    <property type="molecule type" value="Genomic_DNA"/>
</dbReference>
<evidence type="ECO:0000259" key="1">
    <source>
        <dbReference type="Pfam" id="PF21847"/>
    </source>
</evidence>
<evidence type="ECO:0000313" key="2">
    <source>
        <dbReference type="EMBL" id="KUG05088.1"/>
    </source>
</evidence>
<name>A0A0W8E913_9ZZZZ</name>
<accession>A0A0W8E913</accession>
<organism evidence="2">
    <name type="scientific">hydrocarbon metagenome</name>
    <dbReference type="NCBI Taxonomy" id="938273"/>
    <lineage>
        <taxon>unclassified sequences</taxon>
        <taxon>metagenomes</taxon>
        <taxon>ecological metagenomes</taxon>
    </lineage>
</organism>
<dbReference type="InterPro" id="IPR054201">
    <property type="entry name" value="DUF6906"/>
</dbReference>
<gene>
    <name evidence="2" type="ORF">ASZ90_017577</name>
</gene>
<dbReference type="AlphaFoldDB" id="A0A0W8E913"/>
<reference evidence="2" key="1">
    <citation type="journal article" date="2015" name="Proc. Natl. Acad. Sci. U.S.A.">
        <title>Networks of energetic and metabolic interactions define dynamics in microbial communities.</title>
        <authorList>
            <person name="Embree M."/>
            <person name="Liu J.K."/>
            <person name="Al-Bassam M.M."/>
            <person name="Zengler K."/>
        </authorList>
    </citation>
    <scope>NUCLEOTIDE SEQUENCE</scope>
</reference>